<proteinExistence type="predicted"/>
<dbReference type="GO" id="GO:0016740">
    <property type="term" value="F:transferase activity"/>
    <property type="evidence" value="ECO:0007669"/>
    <property type="project" value="UniProtKB-KW"/>
</dbReference>
<dbReference type="Proteomes" id="UP000502415">
    <property type="component" value="Chromosome"/>
</dbReference>
<sequence length="383" mass="43092">MSNDSGTMEANCLAGMQPPALEAAECEVAISCYNTVPPCLEAELERLYHHIHSSLCHYAVARRAQDAQAYVARRGNRPLAIFLFQRDAHSVVVFNEMMQLAPEEIERFANYIFSRFPAITRISFSKIGKDIGALSLPAQQYGTSEDIVVSLPATPEAYFSRLGAKMRHNIRRQLKAIAADFPGFSFHTHENGAIAGHHVASLVHLKKAGMDEKRIQFGITPEESAWMIERAKTNGLLIVALFEGKVCGGSLSFRLGDHYFAHVNGYDARFAKYSLGMLCCYLATEEQIRRGAKEAHLSRGRNQYKFKLLGVQRDMANLDIYRSRMTYYRCAGRILGNALDDFIERQKLMLLENEHRSGFMPSLVGRVVKTVRSIKRSSFRPTS</sequence>
<name>A0A7Z2VVN0_9BURK</name>
<dbReference type="Gene3D" id="3.40.630.30">
    <property type="match status" value="1"/>
</dbReference>
<evidence type="ECO:0000313" key="2">
    <source>
        <dbReference type="EMBL" id="QJE00019.1"/>
    </source>
</evidence>
<feature type="domain" description="BioF2-like acetyltransferase" evidence="1">
    <location>
        <begin position="164"/>
        <end position="305"/>
    </location>
</feature>
<dbReference type="AlphaFoldDB" id="A0A7Z2VVN0"/>
<keyword evidence="3" id="KW-1185">Reference proteome</keyword>
<dbReference type="InterPro" id="IPR016181">
    <property type="entry name" value="Acyl_CoA_acyltransferase"/>
</dbReference>
<reference evidence="2 3" key="1">
    <citation type="submission" date="2020-04" db="EMBL/GenBank/DDBJ databases">
        <title>Genome sequencing of novel species.</title>
        <authorList>
            <person name="Heo J."/>
            <person name="Kim S.-J."/>
            <person name="Kim J.-S."/>
            <person name="Hong S.-B."/>
            <person name="Kwon S.-W."/>
        </authorList>
    </citation>
    <scope>NUCLEOTIDE SEQUENCE [LARGE SCALE GENOMIC DNA]</scope>
    <source>
        <strain evidence="2 3">GN2-R2</strain>
    </source>
</reference>
<accession>A0A7Z2VVN0</accession>
<dbReference type="KEGG" id="mfy:HH212_08255"/>
<evidence type="ECO:0000259" key="1">
    <source>
        <dbReference type="Pfam" id="PF13480"/>
    </source>
</evidence>
<dbReference type="InterPro" id="IPR038740">
    <property type="entry name" value="BioF2-like_GNAT_dom"/>
</dbReference>
<dbReference type="SUPFAM" id="SSF55729">
    <property type="entry name" value="Acyl-CoA N-acyltransferases (Nat)"/>
    <property type="match status" value="1"/>
</dbReference>
<protein>
    <submittedName>
        <fullName evidence="2">GNAT family N-acetyltransferase</fullName>
    </submittedName>
</protein>
<evidence type="ECO:0000313" key="3">
    <source>
        <dbReference type="Proteomes" id="UP000502415"/>
    </source>
</evidence>
<dbReference type="EMBL" id="CP051685">
    <property type="protein sequence ID" value="QJE00019.1"/>
    <property type="molecule type" value="Genomic_DNA"/>
</dbReference>
<keyword evidence="2" id="KW-0808">Transferase</keyword>
<dbReference type="RefSeq" id="WP_169434966.1">
    <property type="nucleotide sequence ID" value="NZ_CP051685.1"/>
</dbReference>
<gene>
    <name evidence="2" type="ORF">HH212_08255</name>
</gene>
<dbReference type="Pfam" id="PF13480">
    <property type="entry name" value="Acetyltransf_6"/>
    <property type="match status" value="1"/>
</dbReference>
<organism evidence="2 3">
    <name type="scientific">Massilia forsythiae</name>
    <dbReference type="NCBI Taxonomy" id="2728020"/>
    <lineage>
        <taxon>Bacteria</taxon>
        <taxon>Pseudomonadati</taxon>
        <taxon>Pseudomonadota</taxon>
        <taxon>Betaproteobacteria</taxon>
        <taxon>Burkholderiales</taxon>
        <taxon>Oxalobacteraceae</taxon>
        <taxon>Telluria group</taxon>
        <taxon>Massilia</taxon>
    </lineage>
</organism>